<evidence type="ECO:0000313" key="2">
    <source>
        <dbReference type="Proteomes" id="UP000555393"/>
    </source>
</evidence>
<gene>
    <name evidence="1" type="ORF">FHS77_003271</name>
</gene>
<dbReference type="EMBL" id="JACIIU010000065">
    <property type="protein sequence ID" value="MBB6262685.1"/>
    <property type="molecule type" value="Genomic_DNA"/>
</dbReference>
<name>A0A841LWC4_9HYPH</name>
<dbReference type="RefSeq" id="WP_184224883.1">
    <property type="nucleotide sequence ID" value="NZ_JACIIU010000065.1"/>
</dbReference>
<comment type="caution">
    <text evidence="1">The sequence shown here is derived from an EMBL/GenBank/DDBJ whole genome shotgun (WGS) entry which is preliminary data.</text>
</comment>
<sequence length="92" mass="10003">MNLNTPTGLGGASGLGPNKAAYLNFDIRSFEAMLTRAEQQVLPTAISNGLNRVAAVSRQEVQKAMDLQLVNYGNMREFRTATCLQSETKIKA</sequence>
<dbReference type="AlphaFoldDB" id="A0A841LWC4"/>
<evidence type="ECO:0000313" key="1">
    <source>
        <dbReference type="EMBL" id="MBB6262685.1"/>
    </source>
</evidence>
<organism evidence="1 2">
    <name type="scientific">Paenochrobactrum gallinarii</name>
    <dbReference type="NCBI Taxonomy" id="643673"/>
    <lineage>
        <taxon>Bacteria</taxon>
        <taxon>Pseudomonadati</taxon>
        <taxon>Pseudomonadota</taxon>
        <taxon>Alphaproteobacteria</taxon>
        <taxon>Hyphomicrobiales</taxon>
        <taxon>Brucellaceae</taxon>
        <taxon>Paenochrobactrum</taxon>
    </lineage>
</organism>
<accession>A0A841LWC4</accession>
<proteinExistence type="predicted"/>
<reference evidence="1 2" key="1">
    <citation type="submission" date="2020-08" db="EMBL/GenBank/DDBJ databases">
        <title>Genomic Encyclopedia of Type Strains, Phase IV (KMG-IV): sequencing the most valuable type-strain genomes for metagenomic binning, comparative biology and taxonomic classification.</title>
        <authorList>
            <person name="Goeker M."/>
        </authorList>
    </citation>
    <scope>NUCLEOTIDE SEQUENCE [LARGE SCALE GENOMIC DNA]</scope>
    <source>
        <strain evidence="1 2">DSM 22336</strain>
    </source>
</reference>
<protein>
    <submittedName>
        <fullName evidence="1">Uncharacterized protein</fullName>
    </submittedName>
</protein>
<keyword evidence="2" id="KW-1185">Reference proteome</keyword>
<dbReference type="Proteomes" id="UP000555393">
    <property type="component" value="Unassembled WGS sequence"/>
</dbReference>